<evidence type="ECO:0000313" key="4">
    <source>
        <dbReference type="Proteomes" id="UP000436027"/>
    </source>
</evidence>
<keyword evidence="1" id="KW-0812">Transmembrane</keyword>
<dbReference type="InterPro" id="IPR012338">
    <property type="entry name" value="Beta-lactam/transpept-like"/>
</dbReference>
<name>A0AAD3X7Y2_MICMQ</name>
<gene>
    <name evidence="3" type="ORF">F6W70_07925</name>
</gene>
<feature type="domain" description="Beta-lactamase-related" evidence="2">
    <location>
        <begin position="48"/>
        <end position="362"/>
    </location>
</feature>
<proteinExistence type="predicted"/>
<feature type="transmembrane region" description="Helical" evidence="1">
    <location>
        <begin position="382"/>
        <end position="403"/>
    </location>
</feature>
<dbReference type="InterPro" id="IPR050491">
    <property type="entry name" value="AmpC-like"/>
</dbReference>
<feature type="transmembrane region" description="Helical" evidence="1">
    <location>
        <begin position="424"/>
        <end position="445"/>
    </location>
</feature>
<keyword evidence="1" id="KW-1133">Transmembrane helix</keyword>
<reference evidence="3 4" key="1">
    <citation type="submission" date="2019-09" db="EMBL/GenBank/DDBJ databases">
        <title>Whole genome sequencing of Microbacterium maritypicum.</title>
        <authorList>
            <person name="Lenchi N."/>
        </authorList>
    </citation>
    <scope>NUCLEOTIDE SEQUENCE [LARGE SCALE GENOMIC DNA]</scope>
    <source>
        <strain evidence="3 4">DSM 12512</strain>
    </source>
</reference>
<comment type="caution">
    <text evidence="3">The sequence shown here is derived from an EMBL/GenBank/DDBJ whole genome shotgun (WGS) entry which is preliminary data.</text>
</comment>
<dbReference type="PANTHER" id="PTHR46825:SF9">
    <property type="entry name" value="BETA-LACTAMASE-RELATED DOMAIN-CONTAINING PROTEIN"/>
    <property type="match status" value="1"/>
</dbReference>
<dbReference type="SUPFAM" id="SSF56601">
    <property type="entry name" value="beta-lactamase/transpeptidase-like"/>
    <property type="match status" value="1"/>
</dbReference>
<evidence type="ECO:0000313" key="3">
    <source>
        <dbReference type="EMBL" id="KAB1887313.1"/>
    </source>
</evidence>
<evidence type="ECO:0000256" key="1">
    <source>
        <dbReference type="SAM" id="Phobius"/>
    </source>
</evidence>
<organism evidence="3 4">
    <name type="scientific">Microbacterium maritypicum</name>
    <name type="common">Microbacterium liquefaciens</name>
    <dbReference type="NCBI Taxonomy" id="33918"/>
    <lineage>
        <taxon>Bacteria</taxon>
        <taxon>Bacillati</taxon>
        <taxon>Actinomycetota</taxon>
        <taxon>Actinomycetes</taxon>
        <taxon>Micrococcales</taxon>
        <taxon>Microbacteriaceae</taxon>
        <taxon>Microbacterium</taxon>
    </lineage>
</organism>
<dbReference type="EMBL" id="WAAQ01000001">
    <property type="protein sequence ID" value="KAB1887313.1"/>
    <property type="molecule type" value="Genomic_DNA"/>
</dbReference>
<dbReference type="PANTHER" id="PTHR46825">
    <property type="entry name" value="D-ALANYL-D-ALANINE-CARBOXYPEPTIDASE/ENDOPEPTIDASE AMPH"/>
    <property type="match status" value="1"/>
</dbReference>
<dbReference type="InterPro" id="IPR001466">
    <property type="entry name" value="Beta-lactam-related"/>
</dbReference>
<dbReference type="AlphaFoldDB" id="A0AAD3X7Y2"/>
<dbReference type="Gene3D" id="3.40.710.10">
    <property type="entry name" value="DD-peptidase/beta-lactamase superfamily"/>
    <property type="match status" value="1"/>
</dbReference>
<accession>A0AAD3X7Y2</accession>
<dbReference type="Pfam" id="PF00144">
    <property type="entry name" value="Beta-lactamase"/>
    <property type="match status" value="1"/>
</dbReference>
<sequence>MAFHVEPPGRAAYGGLVRILLLLGLLSTLLASCAVPTVTADTPTTASRTVEAYTETFATPGIAAAVISDGDVDLIVRGRDGAGAAITPETRFRIASMSKSMTATAIMLLVQDGSVELDDRVVERLPEFTMADARYEHITIRQLLSHTSGLSLQTNDEFALPAPRTTRAVIAELRERRLVAEPGVRFEYHNTNYSLAARIVEIVSGQPLDDFLRERLFVPLGMHDSLSVDACDRTVDELAPGFSVVLGLAYVMPEMPGRCGGNGGVVSTLADMVQWLRFNQGTVGAALLERPLLDELHAVQPNAAPYGLGWQHLAPDGGDASGFVSHGGTLATFTGSMAFAPETGRAVVVLTNGVGSPGELAQNLIAESEGVPPKPYENPLGVANSILSVLAAVALTLLLVTALRAPRWAAGRRSARTPRLLLRLFPLILVIVAGLVIPLTPALLGGSVNWQYWVIDLWLFPLLDLLGAVLVLGGISALVSRIVALRRGHVPLRRGRQGASQPAEPV</sequence>
<keyword evidence="1" id="KW-0472">Membrane</keyword>
<feature type="transmembrane region" description="Helical" evidence="1">
    <location>
        <begin position="465"/>
        <end position="484"/>
    </location>
</feature>
<dbReference type="Proteomes" id="UP000436027">
    <property type="component" value="Unassembled WGS sequence"/>
</dbReference>
<protein>
    <submittedName>
        <fullName evidence="3">Beta-lactamase family protein</fullName>
    </submittedName>
</protein>
<evidence type="ECO:0000259" key="2">
    <source>
        <dbReference type="Pfam" id="PF00144"/>
    </source>
</evidence>